<feature type="compositionally biased region" description="Pro residues" evidence="1">
    <location>
        <begin position="214"/>
        <end position="241"/>
    </location>
</feature>
<protein>
    <submittedName>
        <fullName evidence="2">Uncharacterized protein</fullName>
    </submittedName>
</protein>
<dbReference type="Proteomes" id="UP000323386">
    <property type="component" value="Unassembled WGS sequence"/>
</dbReference>
<evidence type="ECO:0000313" key="2">
    <source>
        <dbReference type="EMBL" id="SPO35924.1"/>
    </source>
</evidence>
<feature type="compositionally biased region" description="Basic residues" evidence="1">
    <location>
        <begin position="10"/>
        <end position="23"/>
    </location>
</feature>
<evidence type="ECO:0000313" key="3">
    <source>
        <dbReference type="Proteomes" id="UP000323386"/>
    </source>
</evidence>
<feature type="compositionally biased region" description="Basic and acidic residues" evidence="1">
    <location>
        <begin position="166"/>
        <end position="175"/>
    </location>
</feature>
<feature type="compositionally biased region" description="Low complexity" evidence="1">
    <location>
        <begin position="294"/>
        <end position="303"/>
    </location>
</feature>
<proteinExistence type="predicted"/>
<dbReference type="AlphaFoldDB" id="A0A5C3EUA4"/>
<name>A0A5C3EUA4_9BASI</name>
<evidence type="ECO:0000256" key="1">
    <source>
        <dbReference type="SAM" id="MobiDB-lite"/>
    </source>
</evidence>
<reference evidence="2 3" key="1">
    <citation type="submission" date="2018-03" db="EMBL/GenBank/DDBJ databases">
        <authorList>
            <person name="Guldener U."/>
        </authorList>
    </citation>
    <scope>NUCLEOTIDE SEQUENCE [LARGE SCALE GENOMIC DNA]</scope>
    <source>
        <strain evidence="2 3">DAOM196992</strain>
    </source>
</reference>
<dbReference type="EMBL" id="OOIP01000003">
    <property type="protein sequence ID" value="SPO35924.1"/>
    <property type="molecule type" value="Genomic_DNA"/>
</dbReference>
<organism evidence="2 3">
    <name type="scientific">Pseudozyma flocculosa</name>
    <dbReference type="NCBI Taxonomy" id="84751"/>
    <lineage>
        <taxon>Eukaryota</taxon>
        <taxon>Fungi</taxon>
        <taxon>Dikarya</taxon>
        <taxon>Basidiomycota</taxon>
        <taxon>Ustilaginomycotina</taxon>
        <taxon>Ustilaginomycetes</taxon>
        <taxon>Ustilaginales</taxon>
        <taxon>Ustilaginaceae</taxon>
        <taxon>Pseudozyma</taxon>
    </lineage>
</organism>
<accession>A0A5C3EUA4</accession>
<feature type="compositionally biased region" description="Polar residues" evidence="1">
    <location>
        <begin position="278"/>
        <end position="287"/>
    </location>
</feature>
<sequence>MAGQQQSKPPAHRGRRRRRRNGMKKVISLLEEIKRGIRDGSLAHLSDASAGPSTDPTAMEEEQLGPPSPVFPTFALQQAHWERERSLATREARLRRREAAIQSLWQEIRPTANRAVWGASAAANSSDPLQTPNPPGGGDEEKDGPLLECLTGLLHLGDNGATAREQGIRDRKGDHASTATPRTAHQGAGGWFEQQGAQQSDRPTDEGGAHPGLPTAPLPLLYPPSTPAPSPTRLPSPPSPPQDGTSDRREATDAAPRSSPAFYSSPSFTMRRADITPRSGSPTSTTCVIDPYQAASSASLAAPATPPPQRCQQAVRTPGDGEDESVSSLAAWLARGVSVSDHTDVVF</sequence>
<feature type="region of interest" description="Disordered" evidence="1">
    <location>
        <begin position="119"/>
        <end position="145"/>
    </location>
</feature>
<keyword evidence="3" id="KW-1185">Reference proteome</keyword>
<feature type="region of interest" description="Disordered" evidence="1">
    <location>
        <begin position="1"/>
        <end position="24"/>
    </location>
</feature>
<gene>
    <name evidence="2" type="ORF">PSFLO_01395</name>
</gene>
<feature type="region of interest" description="Disordered" evidence="1">
    <location>
        <begin position="38"/>
        <end position="72"/>
    </location>
</feature>
<feature type="region of interest" description="Disordered" evidence="1">
    <location>
        <begin position="162"/>
        <end position="324"/>
    </location>
</feature>